<keyword evidence="1" id="KW-0812">Transmembrane</keyword>
<name>A0A3G4ZZR1_9VIRU</name>
<sequence>MNTAFLDILRESVPLQSKAIYHNIIIIINTTIELTIYYGKENLKFYPFVG</sequence>
<organism evidence="2">
    <name type="scientific">Harvfovirus sp</name>
    <dbReference type="NCBI Taxonomy" id="2487768"/>
    <lineage>
        <taxon>Viruses</taxon>
        <taxon>Varidnaviria</taxon>
        <taxon>Bamfordvirae</taxon>
        <taxon>Nucleocytoviricota</taxon>
        <taxon>Megaviricetes</taxon>
        <taxon>Imitervirales</taxon>
        <taxon>Mimiviridae</taxon>
        <taxon>Klosneuvirinae</taxon>
    </lineage>
</organism>
<dbReference type="EMBL" id="MK072243">
    <property type="protein sequence ID" value="AYV80382.1"/>
    <property type="molecule type" value="Genomic_DNA"/>
</dbReference>
<protein>
    <submittedName>
        <fullName evidence="2">Uncharacterized protein</fullName>
    </submittedName>
</protein>
<gene>
    <name evidence="2" type="ORF">Harvfovirus1_7</name>
</gene>
<keyword evidence="1" id="KW-1133">Transmembrane helix</keyword>
<accession>A0A3G4ZZR1</accession>
<proteinExistence type="predicted"/>
<evidence type="ECO:0000313" key="2">
    <source>
        <dbReference type="EMBL" id="AYV80382.1"/>
    </source>
</evidence>
<evidence type="ECO:0000256" key="1">
    <source>
        <dbReference type="SAM" id="Phobius"/>
    </source>
</evidence>
<feature type="transmembrane region" description="Helical" evidence="1">
    <location>
        <begin position="20"/>
        <end position="38"/>
    </location>
</feature>
<keyword evidence="1" id="KW-0472">Membrane</keyword>
<reference evidence="2" key="1">
    <citation type="submission" date="2018-10" db="EMBL/GenBank/DDBJ databases">
        <title>Hidden diversity of soil giant viruses.</title>
        <authorList>
            <person name="Schulz F."/>
            <person name="Alteio L."/>
            <person name="Goudeau D."/>
            <person name="Ryan E.M."/>
            <person name="Malmstrom R.R."/>
            <person name="Blanchard J."/>
            <person name="Woyke T."/>
        </authorList>
    </citation>
    <scope>NUCLEOTIDE SEQUENCE</scope>
    <source>
        <strain evidence="2">HAV1</strain>
    </source>
</reference>